<evidence type="ECO:0000313" key="3">
    <source>
        <dbReference type="Proteomes" id="UP001519271"/>
    </source>
</evidence>
<evidence type="ECO:0000313" key="2">
    <source>
        <dbReference type="EMBL" id="MBP1919725.1"/>
    </source>
</evidence>
<dbReference type="Gene3D" id="1.25.40.10">
    <property type="entry name" value="Tetratricopeptide repeat domain"/>
    <property type="match status" value="1"/>
</dbReference>
<keyword evidence="2" id="KW-0808">Transferase</keyword>
<name>A0ABS4G586_9CLOT</name>
<gene>
    <name evidence="2" type="ORF">J2Z34_002221</name>
</gene>
<dbReference type="Pfam" id="PF12120">
    <property type="entry name" value="Arr-ms"/>
    <property type="match status" value="1"/>
</dbReference>
<accession>A0ABS4G586</accession>
<proteinExistence type="predicted"/>
<protein>
    <submittedName>
        <fullName evidence="2">Rifampin ADP-ribosylating transferase</fullName>
    </submittedName>
</protein>
<reference evidence="2 3" key="1">
    <citation type="submission" date="2021-03" db="EMBL/GenBank/DDBJ databases">
        <title>Genomic Encyclopedia of Type Strains, Phase IV (KMG-IV): sequencing the most valuable type-strain genomes for metagenomic binning, comparative biology and taxonomic classification.</title>
        <authorList>
            <person name="Goeker M."/>
        </authorList>
    </citation>
    <scope>NUCLEOTIDE SEQUENCE [LARGE SCALE GENOMIC DNA]</scope>
    <source>
        <strain evidence="2 3">DSM 6139</strain>
    </source>
</reference>
<dbReference type="NCBIfam" id="NF033144">
    <property type="entry name" value="rifampin_ARR"/>
    <property type="match status" value="1"/>
</dbReference>
<dbReference type="GO" id="GO:0016740">
    <property type="term" value="F:transferase activity"/>
    <property type="evidence" value="ECO:0007669"/>
    <property type="project" value="UniProtKB-KW"/>
</dbReference>
<dbReference type="InterPro" id="IPR021975">
    <property type="entry name" value="Rifampin_Arr"/>
</dbReference>
<feature type="domain" description="Rifampin ADP-ribosyltransferase" evidence="1">
    <location>
        <begin position="127"/>
        <end position="225"/>
    </location>
</feature>
<dbReference type="Gene3D" id="3.20.170.40">
    <property type="entry name" value="Rifampin ADP-ribosyltransferase domain"/>
    <property type="match status" value="1"/>
</dbReference>
<dbReference type="InterPro" id="IPR011990">
    <property type="entry name" value="TPR-like_helical_dom_sf"/>
</dbReference>
<dbReference type="InterPro" id="IPR038611">
    <property type="entry name" value="Arr_sf"/>
</dbReference>
<organism evidence="2 3">
    <name type="scientific">Youngiibacter multivorans</name>
    <dbReference type="NCBI Taxonomy" id="937251"/>
    <lineage>
        <taxon>Bacteria</taxon>
        <taxon>Bacillati</taxon>
        <taxon>Bacillota</taxon>
        <taxon>Clostridia</taxon>
        <taxon>Eubacteriales</taxon>
        <taxon>Clostridiaceae</taxon>
        <taxon>Youngiibacter</taxon>
    </lineage>
</organism>
<evidence type="ECO:0000259" key="1">
    <source>
        <dbReference type="Pfam" id="PF12120"/>
    </source>
</evidence>
<dbReference type="EMBL" id="JAGGKC010000018">
    <property type="protein sequence ID" value="MBP1919725.1"/>
    <property type="molecule type" value="Genomic_DNA"/>
</dbReference>
<keyword evidence="3" id="KW-1185">Reference proteome</keyword>
<dbReference type="Proteomes" id="UP001519271">
    <property type="component" value="Unassembled WGS sequence"/>
</dbReference>
<sequence>MNIQFDPRNNIVKLCLQGMGMDDSGKSEEASLLFFKAWSESTDDFERFLSAYFVARHQNNISDKLKWLEVSLEFAIKLNDDAVKSAFPSLYENIAKCYEELCDPDKAKRNYELSDSYKGTPSDKGPFYHGTKADLQVGDLLTAKGASNYKPELRMNHIYFTALINGAGLAAALAQGDGIERVYIVEPTGDFENDPNVTDKKFPGNLTRSYRSQEPLKIIGEATEWLRQSPEDIRQWREKLANNKGEIIN</sequence>
<comment type="caution">
    <text evidence="2">The sequence shown here is derived from an EMBL/GenBank/DDBJ whole genome shotgun (WGS) entry which is preliminary data.</text>
</comment>